<name>U4LP37_PYROM</name>
<evidence type="ECO:0000256" key="1">
    <source>
        <dbReference type="SAM" id="MobiDB-lite"/>
    </source>
</evidence>
<feature type="region of interest" description="Disordered" evidence="1">
    <location>
        <begin position="1"/>
        <end position="40"/>
    </location>
</feature>
<evidence type="ECO:0000313" key="2">
    <source>
        <dbReference type="EMBL" id="CCX33715.1"/>
    </source>
</evidence>
<dbReference type="EMBL" id="HF936162">
    <property type="protein sequence ID" value="CCX33715.1"/>
    <property type="molecule type" value="Genomic_DNA"/>
</dbReference>
<gene>
    <name evidence="2" type="ORF">PCON_01653</name>
</gene>
<organism evidence="2 3">
    <name type="scientific">Pyronema omphalodes (strain CBS 100304)</name>
    <name type="common">Pyronema confluens</name>
    <dbReference type="NCBI Taxonomy" id="1076935"/>
    <lineage>
        <taxon>Eukaryota</taxon>
        <taxon>Fungi</taxon>
        <taxon>Dikarya</taxon>
        <taxon>Ascomycota</taxon>
        <taxon>Pezizomycotina</taxon>
        <taxon>Pezizomycetes</taxon>
        <taxon>Pezizales</taxon>
        <taxon>Pyronemataceae</taxon>
        <taxon>Pyronema</taxon>
    </lineage>
</organism>
<reference evidence="2 3" key="1">
    <citation type="journal article" date="2013" name="PLoS Genet.">
        <title>The genome and development-dependent transcriptomes of Pyronema confluens: a window into fungal evolution.</title>
        <authorList>
            <person name="Traeger S."/>
            <person name="Altegoer F."/>
            <person name="Freitag M."/>
            <person name="Gabaldon T."/>
            <person name="Kempken F."/>
            <person name="Kumar A."/>
            <person name="Marcet-Houben M."/>
            <person name="Poggeler S."/>
            <person name="Stajich J.E."/>
            <person name="Nowrousian M."/>
        </authorList>
    </citation>
    <scope>NUCLEOTIDE SEQUENCE [LARGE SCALE GENOMIC DNA]</scope>
    <source>
        <strain evidence="3">CBS 100304</strain>
        <tissue evidence="2">Vegetative mycelium</tissue>
    </source>
</reference>
<sequence>MRWTRARAKGHLEERSRKWIAEKKRQTADKENPQRAKQAR</sequence>
<dbReference type="Proteomes" id="UP000018144">
    <property type="component" value="Unassembled WGS sequence"/>
</dbReference>
<accession>U4LP37</accession>
<dbReference type="AlphaFoldDB" id="U4LP37"/>
<keyword evidence="3" id="KW-1185">Reference proteome</keyword>
<evidence type="ECO:0000313" key="3">
    <source>
        <dbReference type="Proteomes" id="UP000018144"/>
    </source>
</evidence>
<feature type="compositionally biased region" description="Basic and acidic residues" evidence="1">
    <location>
        <begin position="10"/>
        <end position="34"/>
    </location>
</feature>
<protein>
    <submittedName>
        <fullName evidence="2">Uncharacterized protein</fullName>
    </submittedName>
</protein>
<proteinExistence type="predicted"/>